<dbReference type="Pfam" id="PF12728">
    <property type="entry name" value="HTH_17"/>
    <property type="match status" value="1"/>
</dbReference>
<dbReference type="InterPro" id="IPR041657">
    <property type="entry name" value="HTH_17"/>
</dbReference>
<keyword evidence="3" id="KW-1185">Reference proteome</keyword>
<dbReference type="RefSeq" id="WP_344660685.1">
    <property type="nucleotide sequence ID" value="NZ_BAAAQM010000043.1"/>
</dbReference>
<proteinExistence type="predicted"/>
<feature type="domain" description="Helix-turn-helix" evidence="1">
    <location>
        <begin position="24"/>
        <end position="75"/>
    </location>
</feature>
<organism evidence="2 3">
    <name type="scientific">Catenulispora subtropica</name>
    <dbReference type="NCBI Taxonomy" id="450798"/>
    <lineage>
        <taxon>Bacteria</taxon>
        <taxon>Bacillati</taxon>
        <taxon>Actinomycetota</taxon>
        <taxon>Actinomycetes</taxon>
        <taxon>Catenulisporales</taxon>
        <taxon>Catenulisporaceae</taxon>
        <taxon>Catenulispora</taxon>
    </lineage>
</organism>
<comment type="caution">
    <text evidence="2">The sequence shown here is derived from an EMBL/GenBank/DDBJ whole genome shotgun (WGS) entry which is preliminary data.</text>
</comment>
<dbReference type="InterPro" id="IPR009061">
    <property type="entry name" value="DNA-bd_dom_put_sf"/>
</dbReference>
<evidence type="ECO:0000259" key="1">
    <source>
        <dbReference type="Pfam" id="PF12728"/>
    </source>
</evidence>
<dbReference type="Proteomes" id="UP001499854">
    <property type="component" value="Unassembled WGS sequence"/>
</dbReference>
<name>A0ABN2SPM5_9ACTN</name>
<accession>A0ABN2SPM5</accession>
<evidence type="ECO:0000313" key="2">
    <source>
        <dbReference type="EMBL" id="GAA1990329.1"/>
    </source>
</evidence>
<dbReference type="SUPFAM" id="SSF46955">
    <property type="entry name" value="Putative DNA-binding domain"/>
    <property type="match status" value="1"/>
</dbReference>
<dbReference type="EMBL" id="BAAAQM010000043">
    <property type="protein sequence ID" value="GAA1990329.1"/>
    <property type="molecule type" value="Genomic_DNA"/>
</dbReference>
<protein>
    <recommendedName>
        <fullName evidence="1">Helix-turn-helix domain-containing protein</fullName>
    </recommendedName>
</protein>
<sequence>MTPPNNLASAHRATKARSTARDELLTILEVCEELGIARATFYRWRAHRKGPASLRLPNGTVRIRRSALTAFIAACEEAAH</sequence>
<evidence type="ECO:0000313" key="3">
    <source>
        <dbReference type="Proteomes" id="UP001499854"/>
    </source>
</evidence>
<gene>
    <name evidence="2" type="ORF">GCM10009838_61850</name>
</gene>
<reference evidence="2 3" key="1">
    <citation type="journal article" date="2019" name="Int. J. Syst. Evol. Microbiol.">
        <title>The Global Catalogue of Microorganisms (GCM) 10K type strain sequencing project: providing services to taxonomists for standard genome sequencing and annotation.</title>
        <authorList>
            <consortium name="The Broad Institute Genomics Platform"/>
            <consortium name="The Broad Institute Genome Sequencing Center for Infectious Disease"/>
            <person name="Wu L."/>
            <person name="Ma J."/>
        </authorList>
    </citation>
    <scope>NUCLEOTIDE SEQUENCE [LARGE SCALE GENOMIC DNA]</scope>
    <source>
        <strain evidence="2 3">JCM 16013</strain>
    </source>
</reference>